<protein>
    <submittedName>
        <fullName evidence="3">2,4-dienoyl-CoA reductase</fullName>
    </submittedName>
</protein>
<evidence type="ECO:0000313" key="3">
    <source>
        <dbReference type="EMBL" id="PSR32950.1"/>
    </source>
</evidence>
<keyword evidence="2" id="KW-0560">Oxidoreductase</keyword>
<dbReference type="GO" id="GO:0008206">
    <property type="term" value="P:bile acid metabolic process"/>
    <property type="evidence" value="ECO:0007669"/>
    <property type="project" value="UniProtKB-ARBA"/>
</dbReference>
<dbReference type="Pfam" id="PF13561">
    <property type="entry name" value="adh_short_C2"/>
    <property type="match status" value="1"/>
</dbReference>
<evidence type="ECO:0000313" key="4">
    <source>
        <dbReference type="Proteomes" id="UP000242972"/>
    </source>
</evidence>
<dbReference type="PANTHER" id="PTHR43296:SF2">
    <property type="entry name" value="PEROXISOMAL 2,4-DIENOYL-COA REDUCTASE [(3E)-ENOYL-COA-PRODUCING]"/>
    <property type="match status" value="1"/>
</dbReference>
<dbReference type="InterPro" id="IPR002347">
    <property type="entry name" value="SDR_fam"/>
</dbReference>
<name>A0A2T2XEN1_9FIRM</name>
<sequence>MLPEGSLKGQTAVITGGGSGIGLGIAEELGRLGAHLVLAGRHIERLETAKDGLLRQGFPTIAVATDVRQPDQVQLLMDKATKEWGSLDILVNSAAGNFLVDSEKLSVNGWNSIVNTVLNGTFYCTRAAGLQMIQQGHGKILSIVASYAWTGGPRTVHSAAAKAGIVAMTRTLAVEWAHHGIRVNALCPGPTDTEGARPLWANPEDEIRLRSKIPVGRFGTVEEVAYAASYLVSPYADFVNGEVLVMDGGEWLGKGLDG</sequence>
<dbReference type="InterPro" id="IPR036291">
    <property type="entry name" value="NAD(P)-bd_dom_sf"/>
</dbReference>
<accession>A0A2T2XEN1</accession>
<dbReference type="InterPro" id="IPR045017">
    <property type="entry name" value="DECR2-like"/>
</dbReference>
<dbReference type="EMBL" id="PXYW01000029">
    <property type="protein sequence ID" value="PSR32950.1"/>
    <property type="molecule type" value="Genomic_DNA"/>
</dbReference>
<dbReference type="PRINTS" id="PR00080">
    <property type="entry name" value="SDRFAMILY"/>
</dbReference>
<dbReference type="PANTHER" id="PTHR43296">
    <property type="entry name" value="PEROXISOMAL 2,4-DIENOYL-COA REDUCTASE"/>
    <property type="match status" value="1"/>
</dbReference>
<dbReference type="Gene3D" id="3.40.50.720">
    <property type="entry name" value="NAD(P)-binding Rossmann-like Domain"/>
    <property type="match status" value="1"/>
</dbReference>
<dbReference type="PRINTS" id="PR00081">
    <property type="entry name" value="GDHRDH"/>
</dbReference>
<dbReference type="GO" id="GO:0008670">
    <property type="term" value="F:2,4-dienoyl-CoA reductase (NADPH) activity"/>
    <property type="evidence" value="ECO:0007669"/>
    <property type="project" value="InterPro"/>
</dbReference>
<dbReference type="AlphaFoldDB" id="A0A2T2XEN1"/>
<comment type="caution">
    <text evidence="3">The sequence shown here is derived from an EMBL/GenBank/DDBJ whole genome shotgun (WGS) entry which is preliminary data.</text>
</comment>
<evidence type="ECO:0000256" key="1">
    <source>
        <dbReference type="ARBA" id="ARBA00022857"/>
    </source>
</evidence>
<reference evidence="3 4" key="1">
    <citation type="journal article" date="2014" name="BMC Genomics">
        <title>Comparison of environmental and isolate Sulfobacillus genomes reveals diverse carbon, sulfur, nitrogen, and hydrogen metabolisms.</title>
        <authorList>
            <person name="Justice N.B."/>
            <person name="Norman A."/>
            <person name="Brown C.T."/>
            <person name="Singh A."/>
            <person name="Thomas B.C."/>
            <person name="Banfield J.F."/>
        </authorList>
    </citation>
    <scope>NUCLEOTIDE SEQUENCE [LARGE SCALE GENOMIC DNA]</scope>
    <source>
        <strain evidence="3">AMDSBA4</strain>
    </source>
</reference>
<dbReference type="GO" id="GO:0009062">
    <property type="term" value="P:fatty acid catabolic process"/>
    <property type="evidence" value="ECO:0007669"/>
    <property type="project" value="InterPro"/>
</dbReference>
<dbReference type="FunFam" id="3.40.50.720:FF:000084">
    <property type="entry name" value="Short-chain dehydrogenase reductase"/>
    <property type="match status" value="1"/>
</dbReference>
<dbReference type="Proteomes" id="UP000242972">
    <property type="component" value="Unassembled WGS sequence"/>
</dbReference>
<organism evidence="3 4">
    <name type="scientific">Sulfobacillus benefaciens</name>
    <dbReference type="NCBI Taxonomy" id="453960"/>
    <lineage>
        <taxon>Bacteria</taxon>
        <taxon>Bacillati</taxon>
        <taxon>Bacillota</taxon>
        <taxon>Clostridia</taxon>
        <taxon>Eubacteriales</taxon>
        <taxon>Clostridiales Family XVII. Incertae Sedis</taxon>
        <taxon>Sulfobacillus</taxon>
    </lineage>
</organism>
<dbReference type="SUPFAM" id="SSF51735">
    <property type="entry name" value="NAD(P)-binding Rossmann-fold domains"/>
    <property type="match status" value="1"/>
</dbReference>
<keyword evidence="1" id="KW-0521">NADP</keyword>
<proteinExistence type="predicted"/>
<gene>
    <name evidence="3" type="ORF">C7B46_11890</name>
</gene>
<evidence type="ECO:0000256" key="2">
    <source>
        <dbReference type="ARBA" id="ARBA00023002"/>
    </source>
</evidence>